<evidence type="ECO:0000256" key="4">
    <source>
        <dbReference type="ARBA" id="ARBA00013263"/>
    </source>
</evidence>
<keyword evidence="5 13" id="KW-0436">Ligase</keyword>
<dbReference type="GO" id="GO:0005524">
    <property type="term" value="F:ATP binding"/>
    <property type="evidence" value="ECO:0007669"/>
    <property type="project" value="UniProtKB-UniRule"/>
</dbReference>
<dbReference type="PROSITE" id="PS50975">
    <property type="entry name" value="ATP_GRASP"/>
    <property type="match status" value="1"/>
</dbReference>
<dbReference type="EMBL" id="QNBE01000014">
    <property type="protein sequence ID" value="RKX71212.1"/>
    <property type="molecule type" value="Genomic_DNA"/>
</dbReference>
<evidence type="ECO:0000256" key="9">
    <source>
        <dbReference type="ARBA" id="ARBA00022842"/>
    </source>
</evidence>
<dbReference type="EC" id="6.3.4.14" evidence="4 13"/>
<evidence type="ECO:0000256" key="3">
    <source>
        <dbReference type="ARBA" id="ARBA00011750"/>
    </source>
</evidence>
<dbReference type="FunFam" id="3.40.50.20:FF:000010">
    <property type="entry name" value="Propionyl-CoA carboxylase subunit alpha"/>
    <property type="match status" value="1"/>
</dbReference>
<keyword evidence="13" id="KW-0443">Lipid metabolism</keyword>
<dbReference type="InterPro" id="IPR051602">
    <property type="entry name" value="ACC_Biotin_Carboxylase"/>
</dbReference>
<dbReference type="Pfam" id="PF02785">
    <property type="entry name" value="Biotin_carb_C"/>
    <property type="match status" value="1"/>
</dbReference>
<evidence type="ECO:0000256" key="8">
    <source>
        <dbReference type="ARBA" id="ARBA00022840"/>
    </source>
</evidence>
<dbReference type="GO" id="GO:0004075">
    <property type="term" value="F:biotin carboxylase activity"/>
    <property type="evidence" value="ECO:0007669"/>
    <property type="project" value="UniProtKB-EC"/>
</dbReference>
<evidence type="ECO:0000259" key="14">
    <source>
        <dbReference type="PROSITE" id="PS50975"/>
    </source>
</evidence>
<protein>
    <recommendedName>
        <fullName evidence="4 13">Biotin carboxylase</fullName>
        <ecNumber evidence="4 13">6.3.4.14</ecNumber>
    </recommendedName>
    <alternativeName>
        <fullName evidence="13">Acetyl-coenzyme A carboxylase biotin carboxylase subunit A</fullName>
    </alternativeName>
</protein>
<comment type="subunit">
    <text evidence="3 13">Acetyl-CoA carboxylase is a heterohexamer of biotin carboxyl carrier protein, biotin carboxylase and the two subunits of carboxyl transferase in a 2:2 complex.</text>
</comment>
<evidence type="ECO:0000256" key="7">
    <source>
        <dbReference type="ARBA" id="ARBA00022741"/>
    </source>
</evidence>
<dbReference type="Pfam" id="PF02786">
    <property type="entry name" value="CPSase_L_D2"/>
    <property type="match status" value="1"/>
</dbReference>
<dbReference type="GO" id="GO:0046872">
    <property type="term" value="F:metal ion binding"/>
    <property type="evidence" value="ECO:0007669"/>
    <property type="project" value="UniProtKB-KW"/>
</dbReference>
<evidence type="ECO:0000313" key="16">
    <source>
        <dbReference type="EMBL" id="RKX71212.1"/>
    </source>
</evidence>
<dbReference type="PROSITE" id="PS00867">
    <property type="entry name" value="CPSASE_2"/>
    <property type="match status" value="1"/>
</dbReference>
<keyword evidence="6" id="KW-0479">Metal-binding</keyword>
<evidence type="ECO:0000256" key="6">
    <source>
        <dbReference type="ARBA" id="ARBA00022723"/>
    </source>
</evidence>
<dbReference type="PROSITE" id="PS50979">
    <property type="entry name" value="BC"/>
    <property type="match status" value="1"/>
</dbReference>
<name>A0A660SL47_UNCW3</name>
<dbReference type="InterPro" id="IPR005479">
    <property type="entry name" value="CPAse_ATP-bd"/>
</dbReference>
<dbReference type="SMART" id="SM00878">
    <property type="entry name" value="Biotin_carb_C"/>
    <property type="match status" value="1"/>
</dbReference>
<dbReference type="InterPro" id="IPR011761">
    <property type="entry name" value="ATP-grasp"/>
</dbReference>
<keyword evidence="7 12" id="KW-0547">Nucleotide-binding</keyword>
<dbReference type="PROSITE" id="PS00866">
    <property type="entry name" value="CPSASE_1"/>
    <property type="match status" value="1"/>
</dbReference>
<dbReference type="PANTHER" id="PTHR48095:SF2">
    <property type="entry name" value="BIOTIN CARBOXYLASE, CHLOROPLASTIC"/>
    <property type="match status" value="1"/>
</dbReference>
<evidence type="ECO:0000259" key="15">
    <source>
        <dbReference type="PROSITE" id="PS50979"/>
    </source>
</evidence>
<proteinExistence type="predicted"/>
<sequence>MLKKILVANRGEIALRIIRAAKEVGIETVAIYSEADENSLHVRFADEAICIGPPPASESYLKPSTIIAAAEVSGVDAIHPGYGFLAEDPSFAEICESHQLIFLGPTSEQIRKMGDKVLAKKTAHDAGVPTIPGSDHPIESITEARRICAEIGYPVMLKAAAGGGGRGMRIVRNENELLATYPLARAEAQSAFGDDRIYIEKLITQARHIEVQILGDGQGGVVHLGERECSIQRRHQKLIEESPSPVVDSELRKKICSAAVRLARAINYRSAGTVEFLLDSDKNFYFMEMNTRIQVEHPVTEMVTGVDIVKEQFHIANNHGLSLRQKDIRLTGSALECRINAEDPDRGFIPTPGLVKFVHLPGGLGVRVDTHIYGGYQIPPHYDSLIAKLIVHDQTRDRTIRKMRRALEEMVIDGIATTIPFHQDLLTDEDFCRGRFSTEFLKEKFSQ</sequence>
<dbReference type="PANTHER" id="PTHR48095">
    <property type="entry name" value="PYRUVATE CARBOXYLASE SUBUNIT A"/>
    <property type="match status" value="1"/>
</dbReference>
<keyword evidence="8 12" id="KW-0067">ATP-binding</keyword>
<comment type="catalytic activity">
    <reaction evidence="11 13">
        <text>N(6)-biotinyl-L-lysyl-[protein] + hydrogencarbonate + ATP = N(6)-carboxybiotinyl-L-lysyl-[protein] + ADP + phosphate + H(+)</text>
        <dbReference type="Rhea" id="RHEA:13501"/>
        <dbReference type="Rhea" id="RHEA-COMP:10505"/>
        <dbReference type="Rhea" id="RHEA-COMP:10506"/>
        <dbReference type="ChEBI" id="CHEBI:15378"/>
        <dbReference type="ChEBI" id="CHEBI:17544"/>
        <dbReference type="ChEBI" id="CHEBI:30616"/>
        <dbReference type="ChEBI" id="CHEBI:43474"/>
        <dbReference type="ChEBI" id="CHEBI:83144"/>
        <dbReference type="ChEBI" id="CHEBI:83145"/>
        <dbReference type="ChEBI" id="CHEBI:456216"/>
        <dbReference type="EC" id="6.3.4.14"/>
    </reaction>
</comment>
<dbReference type="InterPro" id="IPR011764">
    <property type="entry name" value="Biotin_carboxylation_dom"/>
</dbReference>
<dbReference type="AlphaFoldDB" id="A0A660SL47"/>
<evidence type="ECO:0000256" key="5">
    <source>
        <dbReference type="ARBA" id="ARBA00022598"/>
    </source>
</evidence>
<dbReference type="Pfam" id="PF00289">
    <property type="entry name" value="Biotin_carb_N"/>
    <property type="match status" value="1"/>
</dbReference>
<dbReference type="SUPFAM" id="SSF51246">
    <property type="entry name" value="Rudiment single hybrid motif"/>
    <property type="match status" value="1"/>
</dbReference>
<dbReference type="FunFam" id="3.30.1490.20:FF:000018">
    <property type="entry name" value="Biotin carboxylase"/>
    <property type="match status" value="1"/>
</dbReference>
<keyword evidence="9" id="KW-0460">Magnesium</keyword>
<feature type="domain" description="ATP-grasp" evidence="14">
    <location>
        <begin position="120"/>
        <end position="317"/>
    </location>
</feature>
<keyword evidence="13" id="KW-0444">Lipid biosynthesis</keyword>
<dbReference type="Gene3D" id="3.30.470.20">
    <property type="entry name" value="ATP-grasp fold, B domain"/>
    <property type="match status" value="1"/>
</dbReference>
<comment type="function">
    <text evidence="1 13">This protein is a component of the acetyl coenzyme A carboxylase complex; first, biotin carboxylase catalyzes the carboxylation of the carrier protein and then the transcarboxylase transfers the carboxyl group to form malonyl-CoA.</text>
</comment>
<dbReference type="SUPFAM" id="SSF56059">
    <property type="entry name" value="Glutathione synthetase ATP-binding domain-like"/>
    <property type="match status" value="1"/>
</dbReference>
<organism evidence="16 17">
    <name type="scientific">candidate division WOR-3 bacterium</name>
    <dbReference type="NCBI Taxonomy" id="2052148"/>
    <lineage>
        <taxon>Bacteria</taxon>
        <taxon>Bacteria division WOR-3</taxon>
    </lineage>
</organism>
<accession>A0A660SL47</accession>
<dbReference type="InterPro" id="IPR005482">
    <property type="entry name" value="Biotin_COase_C"/>
</dbReference>
<comment type="caution">
    <text evidence="16">The sequence shown here is derived from an EMBL/GenBank/DDBJ whole genome shotgun (WGS) entry which is preliminary data.</text>
</comment>
<dbReference type="InterPro" id="IPR011054">
    <property type="entry name" value="Rudment_hybrid_motif"/>
</dbReference>
<evidence type="ECO:0000313" key="17">
    <source>
        <dbReference type="Proteomes" id="UP000268469"/>
    </source>
</evidence>
<comment type="pathway">
    <text evidence="2 13">Lipid metabolism; malonyl-CoA biosynthesis; malonyl-CoA from acetyl-CoA: step 1/1.</text>
</comment>
<dbReference type="NCBIfam" id="NF006367">
    <property type="entry name" value="PRK08591.1"/>
    <property type="match status" value="1"/>
</dbReference>
<dbReference type="InterPro" id="IPR004549">
    <property type="entry name" value="Acetyl_CoA_COase_biotin_COase"/>
</dbReference>
<evidence type="ECO:0000256" key="10">
    <source>
        <dbReference type="ARBA" id="ARBA00023267"/>
    </source>
</evidence>
<gene>
    <name evidence="16" type="primary">accC</name>
    <name evidence="16" type="ORF">DRP53_02375</name>
</gene>
<dbReference type="Proteomes" id="UP000268469">
    <property type="component" value="Unassembled WGS sequence"/>
</dbReference>
<evidence type="ECO:0000256" key="2">
    <source>
        <dbReference type="ARBA" id="ARBA00004956"/>
    </source>
</evidence>
<feature type="domain" description="Biotin carboxylation" evidence="15">
    <location>
        <begin position="1"/>
        <end position="446"/>
    </location>
</feature>
<dbReference type="InterPro" id="IPR005481">
    <property type="entry name" value="BC-like_N"/>
</dbReference>
<evidence type="ECO:0000256" key="13">
    <source>
        <dbReference type="RuleBase" id="RU365063"/>
    </source>
</evidence>
<dbReference type="GO" id="GO:0006633">
    <property type="term" value="P:fatty acid biosynthetic process"/>
    <property type="evidence" value="ECO:0007669"/>
    <property type="project" value="UniProtKB-KW"/>
</dbReference>
<evidence type="ECO:0000256" key="1">
    <source>
        <dbReference type="ARBA" id="ARBA00003761"/>
    </source>
</evidence>
<evidence type="ECO:0000256" key="12">
    <source>
        <dbReference type="PROSITE-ProRule" id="PRU00409"/>
    </source>
</evidence>
<dbReference type="SUPFAM" id="SSF52440">
    <property type="entry name" value="PreATP-grasp domain"/>
    <property type="match status" value="1"/>
</dbReference>
<reference evidence="16 17" key="1">
    <citation type="submission" date="2018-06" db="EMBL/GenBank/DDBJ databases">
        <title>Extensive metabolic versatility and redundancy in microbially diverse, dynamic hydrothermal sediments.</title>
        <authorList>
            <person name="Dombrowski N."/>
            <person name="Teske A."/>
            <person name="Baker B.J."/>
        </authorList>
    </citation>
    <scope>NUCLEOTIDE SEQUENCE [LARGE SCALE GENOMIC DNA]</scope>
    <source>
        <strain evidence="16">B36_G15</strain>
    </source>
</reference>
<keyword evidence="13" id="KW-0275">Fatty acid biosynthesis</keyword>
<dbReference type="NCBIfam" id="TIGR00514">
    <property type="entry name" value="accC"/>
    <property type="match status" value="1"/>
</dbReference>
<dbReference type="InterPro" id="IPR016185">
    <property type="entry name" value="PreATP-grasp_dom_sf"/>
</dbReference>
<dbReference type="GO" id="GO:2001295">
    <property type="term" value="P:malonyl-CoA biosynthetic process"/>
    <property type="evidence" value="ECO:0007669"/>
    <property type="project" value="UniProtKB-UniPathway"/>
</dbReference>
<keyword evidence="13" id="KW-0276">Fatty acid metabolism</keyword>
<dbReference type="UniPathway" id="UPA00655">
    <property type="reaction ID" value="UER00711"/>
</dbReference>
<keyword evidence="10 13" id="KW-0092">Biotin</keyword>
<evidence type="ECO:0000256" key="11">
    <source>
        <dbReference type="ARBA" id="ARBA00048600"/>
    </source>
</evidence>